<comment type="caution">
    <text evidence="1">The sequence shown here is derived from an EMBL/GenBank/DDBJ whole genome shotgun (WGS) entry which is preliminary data.</text>
</comment>
<organism evidence="1 2">
    <name type="scientific">Hibiscus sabdariffa</name>
    <name type="common">roselle</name>
    <dbReference type="NCBI Taxonomy" id="183260"/>
    <lineage>
        <taxon>Eukaryota</taxon>
        <taxon>Viridiplantae</taxon>
        <taxon>Streptophyta</taxon>
        <taxon>Embryophyta</taxon>
        <taxon>Tracheophyta</taxon>
        <taxon>Spermatophyta</taxon>
        <taxon>Magnoliopsida</taxon>
        <taxon>eudicotyledons</taxon>
        <taxon>Gunneridae</taxon>
        <taxon>Pentapetalae</taxon>
        <taxon>rosids</taxon>
        <taxon>malvids</taxon>
        <taxon>Malvales</taxon>
        <taxon>Malvaceae</taxon>
        <taxon>Malvoideae</taxon>
        <taxon>Hibiscus</taxon>
    </lineage>
</organism>
<keyword evidence="2" id="KW-1185">Reference proteome</keyword>
<sequence>MNHRKEGESAYEQENVAPNLFLTAEKTVLISPRNMLQRRILASGIFLSSFTKVECIVSNSKLSSTKWAPLSHSYRTKWWGLLFGK</sequence>
<accession>A0ABR2CSI5</accession>
<protein>
    <submittedName>
        <fullName evidence="1">Uncharacterized protein</fullName>
    </submittedName>
</protein>
<gene>
    <name evidence="1" type="ORF">V6N12_056286</name>
</gene>
<evidence type="ECO:0000313" key="2">
    <source>
        <dbReference type="Proteomes" id="UP001472677"/>
    </source>
</evidence>
<reference evidence="1 2" key="1">
    <citation type="journal article" date="2024" name="G3 (Bethesda)">
        <title>Genome assembly of Hibiscus sabdariffa L. provides insights into metabolisms of medicinal natural products.</title>
        <authorList>
            <person name="Kim T."/>
        </authorList>
    </citation>
    <scope>NUCLEOTIDE SEQUENCE [LARGE SCALE GENOMIC DNA]</scope>
    <source>
        <strain evidence="1">TK-2024</strain>
        <tissue evidence="1">Old leaves</tissue>
    </source>
</reference>
<dbReference type="Proteomes" id="UP001472677">
    <property type="component" value="Unassembled WGS sequence"/>
</dbReference>
<evidence type="ECO:0000313" key="1">
    <source>
        <dbReference type="EMBL" id="KAK8522583.1"/>
    </source>
</evidence>
<name>A0ABR2CSI5_9ROSI</name>
<proteinExistence type="predicted"/>
<dbReference type="EMBL" id="JBBPBM010000045">
    <property type="protein sequence ID" value="KAK8522583.1"/>
    <property type="molecule type" value="Genomic_DNA"/>
</dbReference>